<protein>
    <submittedName>
        <fullName evidence="2">Uncharacterized protein</fullName>
    </submittedName>
</protein>
<comment type="caution">
    <text evidence="2">The sequence shown here is derived from an EMBL/GenBank/DDBJ whole genome shotgun (WGS) entry which is preliminary data.</text>
</comment>
<organism evidence="2 3">
    <name type="scientific">Patulibacter brassicae</name>
    <dbReference type="NCBI Taxonomy" id="1705717"/>
    <lineage>
        <taxon>Bacteria</taxon>
        <taxon>Bacillati</taxon>
        <taxon>Actinomycetota</taxon>
        <taxon>Thermoleophilia</taxon>
        <taxon>Solirubrobacterales</taxon>
        <taxon>Patulibacteraceae</taxon>
        <taxon>Patulibacter</taxon>
    </lineage>
</organism>
<name>A0ABU4VLJ7_9ACTN</name>
<accession>A0ABU4VLJ7</accession>
<dbReference type="EMBL" id="JAXAVX010000007">
    <property type="protein sequence ID" value="MDX8152727.1"/>
    <property type="molecule type" value="Genomic_DNA"/>
</dbReference>
<feature type="region of interest" description="Disordered" evidence="1">
    <location>
        <begin position="134"/>
        <end position="165"/>
    </location>
</feature>
<keyword evidence="3" id="KW-1185">Reference proteome</keyword>
<reference evidence="2 3" key="1">
    <citation type="submission" date="2023-11" db="EMBL/GenBank/DDBJ databases">
        <authorList>
            <person name="Xu M."/>
            <person name="Jiang T."/>
        </authorList>
    </citation>
    <scope>NUCLEOTIDE SEQUENCE [LARGE SCALE GENOMIC DNA]</scope>
    <source>
        <strain evidence="2 3">SD</strain>
    </source>
</reference>
<dbReference type="Proteomes" id="UP001277761">
    <property type="component" value="Unassembled WGS sequence"/>
</dbReference>
<evidence type="ECO:0000256" key="1">
    <source>
        <dbReference type="SAM" id="MobiDB-lite"/>
    </source>
</evidence>
<sequence length="165" mass="17703">MDRRVRSYLDHAGRELAAGRHELAAGLEREAQRAAERLHDGRAERLAVLRLRVRRLRAERDHAGAIAALVAARELTDDPAAAFDLRTEEVQLRVAAGEPDATAAAEALVAEGRTEDRARWARARALAVLAQAREASGDAAGARRATDEGRELLTGGPPPPAELAA</sequence>
<feature type="compositionally biased region" description="Pro residues" evidence="1">
    <location>
        <begin position="156"/>
        <end position="165"/>
    </location>
</feature>
<feature type="non-terminal residue" evidence="2">
    <location>
        <position position="165"/>
    </location>
</feature>
<evidence type="ECO:0000313" key="3">
    <source>
        <dbReference type="Proteomes" id="UP001277761"/>
    </source>
</evidence>
<proteinExistence type="predicted"/>
<gene>
    <name evidence="2" type="ORF">SK069_14060</name>
</gene>
<evidence type="ECO:0000313" key="2">
    <source>
        <dbReference type="EMBL" id="MDX8152727.1"/>
    </source>
</evidence>